<protein>
    <recommendedName>
        <fullName evidence="2">Pyridinium-3,5-bisthiocarboxylic acid mononucleotide nickel insertion protein</fullName>
        <shortName evidence="2">P2TMN nickel insertion protein</shortName>
        <ecNumber evidence="2">4.99.1.12</ecNumber>
    </recommendedName>
    <alternativeName>
        <fullName evidence="2">Nickel-pincer cofactor biosynthesis protein LarC</fullName>
    </alternativeName>
</protein>
<keyword evidence="2" id="KW-0456">Lyase</keyword>
<dbReference type="NCBIfam" id="TIGR00299">
    <property type="entry name" value="nickel pincer cofactor biosynthesis protein LarC"/>
    <property type="match status" value="1"/>
</dbReference>
<comment type="catalytic activity">
    <reaction evidence="2">
        <text>Ni(II)-pyridinium-3,5-bisthiocarboxylate mononucleotide = pyridinium-3,5-bisthiocarboxylate mononucleotide + Ni(2+)</text>
        <dbReference type="Rhea" id="RHEA:54784"/>
        <dbReference type="ChEBI" id="CHEBI:49786"/>
        <dbReference type="ChEBI" id="CHEBI:137372"/>
        <dbReference type="ChEBI" id="CHEBI:137373"/>
        <dbReference type="EC" id="4.99.1.12"/>
    </reaction>
</comment>
<dbReference type="Gene3D" id="3.10.20.300">
    <property type="entry name" value="mk0293 like domain"/>
    <property type="match status" value="1"/>
</dbReference>
<evidence type="ECO:0000313" key="3">
    <source>
        <dbReference type="EMBL" id="GAA3703439.1"/>
    </source>
</evidence>
<dbReference type="HAMAP" id="MF_01074">
    <property type="entry name" value="LarC"/>
    <property type="match status" value="1"/>
</dbReference>
<name>A0ABP7DBU2_9ACTN</name>
<dbReference type="Pfam" id="PF01969">
    <property type="entry name" value="Ni_insertion"/>
    <property type="match status" value="1"/>
</dbReference>
<comment type="similarity">
    <text evidence="2">Belongs to the LarC family.</text>
</comment>
<evidence type="ECO:0000256" key="2">
    <source>
        <dbReference type="HAMAP-Rule" id="MF_01074"/>
    </source>
</evidence>
<dbReference type="EC" id="4.99.1.12" evidence="2"/>
<dbReference type="Gene3D" id="3.30.70.1380">
    <property type="entry name" value="Transcriptional regulatory protein pf0864 domain like"/>
    <property type="match status" value="1"/>
</dbReference>
<proteinExistence type="inferred from homology"/>
<dbReference type="RefSeq" id="WP_344812280.1">
    <property type="nucleotide sequence ID" value="NZ_BAAAYX010000005.1"/>
</dbReference>
<accession>A0ABP7DBU2</accession>
<organism evidence="3 4">
    <name type="scientific">Microlunatus aurantiacus</name>
    <dbReference type="NCBI Taxonomy" id="446786"/>
    <lineage>
        <taxon>Bacteria</taxon>
        <taxon>Bacillati</taxon>
        <taxon>Actinomycetota</taxon>
        <taxon>Actinomycetes</taxon>
        <taxon>Propionibacteriales</taxon>
        <taxon>Propionibacteriaceae</taxon>
        <taxon>Microlunatus</taxon>
    </lineage>
</organism>
<sequence>MTGPSSGRHAWIDASAGIAGDMLLGALVDAGADLAVVQAAVDAVVPGSVRLDAAEVTRAGQRATKIAVEVITEDLPHRRWATIRDRLVEAPISTPVRDRALATFARLAEAEATAHGIAVDDVHFHEVGALDSIADVVGVSAALADLGVTTLSAGVVAVGSGRTRAAHGDLPVPVPAVVRLSVGWRVQAGGTGELTTPTGMALVATLAERCEDLPAMTVQASGAGAGTKDFPGRPNVTRVLLGELATSTGAATEGQTMIILEAGVDDLDPRLWPGVLDRLLRAGAADAWLVPIVMKKGRPAHVLTVLTQPGLATRLRQMMIDHTSTLGVRQHEVTRSALARGWASVDVDEHPVRIKIGHDATGIRQLNPEFDDVSRVAAATGRPEREVLEQARAAARRDGLELGGAAPGDLTGS</sequence>
<keyword evidence="4" id="KW-1185">Reference proteome</keyword>
<dbReference type="PANTHER" id="PTHR36566:SF1">
    <property type="entry name" value="PYRIDINIUM-3,5-BISTHIOCARBOXYLIC ACID MONONUCLEOTIDE NICKEL INSERTION PROTEIN"/>
    <property type="match status" value="1"/>
</dbReference>
<dbReference type="Proteomes" id="UP001500051">
    <property type="component" value="Unassembled WGS sequence"/>
</dbReference>
<evidence type="ECO:0000313" key="4">
    <source>
        <dbReference type="Proteomes" id="UP001500051"/>
    </source>
</evidence>
<dbReference type="EMBL" id="BAAAYX010000005">
    <property type="protein sequence ID" value="GAA3703439.1"/>
    <property type="molecule type" value="Genomic_DNA"/>
</dbReference>
<comment type="function">
    <text evidence="2">Involved in the biosynthesis of a nickel-pincer cofactor ((SCS)Ni(II) pincer complex). Binds Ni(2+), and functions in nickel delivery to pyridinium-3,5-bisthiocarboxylic acid mononucleotide (P2TMN), to form the mature cofactor. Is thus probably required for the activation of nickel-pincer cofactor-dependent enzymes.</text>
</comment>
<comment type="caution">
    <text evidence="3">The sequence shown here is derived from an EMBL/GenBank/DDBJ whole genome shotgun (WGS) entry which is preliminary data.</text>
</comment>
<dbReference type="PANTHER" id="PTHR36566">
    <property type="entry name" value="NICKEL INSERTION PROTEIN-RELATED"/>
    <property type="match status" value="1"/>
</dbReference>
<dbReference type="InterPro" id="IPR002822">
    <property type="entry name" value="Ni_insertion"/>
</dbReference>
<evidence type="ECO:0000256" key="1">
    <source>
        <dbReference type="ARBA" id="ARBA00022596"/>
    </source>
</evidence>
<reference evidence="4" key="1">
    <citation type="journal article" date="2019" name="Int. J. Syst. Evol. Microbiol.">
        <title>The Global Catalogue of Microorganisms (GCM) 10K type strain sequencing project: providing services to taxonomists for standard genome sequencing and annotation.</title>
        <authorList>
            <consortium name="The Broad Institute Genomics Platform"/>
            <consortium name="The Broad Institute Genome Sequencing Center for Infectious Disease"/>
            <person name="Wu L."/>
            <person name="Ma J."/>
        </authorList>
    </citation>
    <scope>NUCLEOTIDE SEQUENCE [LARGE SCALE GENOMIC DNA]</scope>
    <source>
        <strain evidence="4">JCM 16548</strain>
    </source>
</reference>
<keyword evidence="1 2" id="KW-0533">Nickel</keyword>
<gene>
    <name evidence="2 3" type="primary">larC</name>
    <name evidence="3" type="ORF">GCM10022204_20830</name>
</gene>